<accession>A0ABM8VXT6</accession>
<evidence type="ECO:0000313" key="2">
    <source>
        <dbReference type="Proteomes" id="UP000789901"/>
    </source>
</evidence>
<keyword evidence="2" id="KW-1185">Reference proteome</keyword>
<organism evidence="1 2">
    <name type="scientific">Gigaspora margarita</name>
    <dbReference type="NCBI Taxonomy" id="4874"/>
    <lineage>
        <taxon>Eukaryota</taxon>
        <taxon>Fungi</taxon>
        <taxon>Fungi incertae sedis</taxon>
        <taxon>Mucoromycota</taxon>
        <taxon>Glomeromycotina</taxon>
        <taxon>Glomeromycetes</taxon>
        <taxon>Diversisporales</taxon>
        <taxon>Gigasporaceae</taxon>
        <taxon>Gigaspora</taxon>
    </lineage>
</organism>
<gene>
    <name evidence="1" type="ORF">GMARGA_LOCUS897</name>
</gene>
<evidence type="ECO:0000313" key="1">
    <source>
        <dbReference type="EMBL" id="CAG8473628.1"/>
    </source>
</evidence>
<name>A0ABM8VXT6_GIGMA</name>
<protein>
    <submittedName>
        <fullName evidence="1">2392_t:CDS:1</fullName>
    </submittedName>
</protein>
<dbReference type="Proteomes" id="UP000789901">
    <property type="component" value="Unassembled WGS sequence"/>
</dbReference>
<sequence length="102" mass="12016">MASTKHIYKENNRNGCIPDFCLRVVIPKKKVEIMVSKKRKLVNYKTTDINHEIREQFSDIDLFAIQLIGYTKLALFIFDLVDRIFYRLQKFVVVSISFSPSQ</sequence>
<comment type="caution">
    <text evidence="1">The sequence shown here is derived from an EMBL/GenBank/DDBJ whole genome shotgun (WGS) entry which is preliminary data.</text>
</comment>
<reference evidence="1 2" key="1">
    <citation type="submission" date="2021-06" db="EMBL/GenBank/DDBJ databases">
        <authorList>
            <person name="Kallberg Y."/>
            <person name="Tangrot J."/>
            <person name="Rosling A."/>
        </authorList>
    </citation>
    <scope>NUCLEOTIDE SEQUENCE [LARGE SCALE GENOMIC DNA]</scope>
    <source>
        <strain evidence="1 2">120-4 pot B 10/14</strain>
    </source>
</reference>
<proteinExistence type="predicted"/>
<feature type="non-terminal residue" evidence="1">
    <location>
        <position position="102"/>
    </location>
</feature>
<dbReference type="EMBL" id="CAJVQB010000187">
    <property type="protein sequence ID" value="CAG8473628.1"/>
    <property type="molecule type" value="Genomic_DNA"/>
</dbReference>